<evidence type="ECO:0000256" key="1">
    <source>
        <dbReference type="SAM" id="MobiDB-lite"/>
    </source>
</evidence>
<feature type="region of interest" description="Disordered" evidence="1">
    <location>
        <begin position="1"/>
        <end position="49"/>
    </location>
</feature>
<dbReference type="Proteomes" id="UP000265520">
    <property type="component" value="Unassembled WGS sequence"/>
</dbReference>
<evidence type="ECO:0000313" key="2">
    <source>
        <dbReference type="EMBL" id="MCI24201.1"/>
    </source>
</evidence>
<reference evidence="2 3" key="1">
    <citation type="journal article" date="2018" name="Front. Plant Sci.">
        <title>Red Clover (Trifolium pratense) and Zigzag Clover (T. medium) - A Picture of Genomic Similarities and Differences.</title>
        <authorList>
            <person name="Dluhosova J."/>
            <person name="Istvanek J."/>
            <person name="Nedelnik J."/>
            <person name="Repkova J."/>
        </authorList>
    </citation>
    <scope>NUCLEOTIDE SEQUENCE [LARGE SCALE GENOMIC DNA]</scope>
    <source>
        <strain evidence="3">cv. 10/8</strain>
        <tissue evidence="2">Leaf</tissue>
    </source>
</reference>
<feature type="compositionally biased region" description="Basic and acidic residues" evidence="1">
    <location>
        <begin position="23"/>
        <end position="39"/>
    </location>
</feature>
<protein>
    <submittedName>
        <fullName evidence="2">Uncharacterized protein</fullName>
    </submittedName>
</protein>
<feature type="non-terminal residue" evidence="2">
    <location>
        <position position="1"/>
    </location>
</feature>
<dbReference type="AlphaFoldDB" id="A0A392QII5"/>
<evidence type="ECO:0000313" key="3">
    <source>
        <dbReference type="Proteomes" id="UP000265520"/>
    </source>
</evidence>
<organism evidence="2 3">
    <name type="scientific">Trifolium medium</name>
    <dbReference type="NCBI Taxonomy" id="97028"/>
    <lineage>
        <taxon>Eukaryota</taxon>
        <taxon>Viridiplantae</taxon>
        <taxon>Streptophyta</taxon>
        <taxon>Embryophyta</taxon>
        <taxon>Tracheophyta</taxon>
        <taxon>Spermatophyta</taxon>
        <taxon>Magnoliopsida</taxon>
        <taxon>eudicotyledons</taxon>
        <taxon>Gunneridae</taxon>
        <taxon>Pentapetalae</taxon>
        <taxon>rosids</taxon>
        <taxon>fabids</taxon>
        <taxon>Fabales</taxon>
        <taxon>Fabaceae</taxon>
        <taxon>Papilionoideae</taxon>
        <taxon>50 kb inversion clade</taxon>
        <taxon>NPAAA clade</taxon>
        <taxon>Hologalegina</taxon>
        <taxon>IRL clade</taxon>
        <taxon>Trifolieae</taxon>
        <taxon>Trifolium</taxon>
    </lineage>
</organism>
<comment type="caution">
    <text evidence="2">The sequence shown here is derived from an EMBL/GenBank/DDBJ whole genome shotgun (WGS) entry which is preliminary data.</text>
</comment>
<proteinExistence type="predicted"/>
<dbReference type="EMBL" id="LXQA010140128">
    <property type="protein sequence ID" value="MCI24201.1"/>
    <property type="molecule type" value="Genomic_DNA"/>
</dbReference>
<sequence>STPAPPPSQTRALMPLVGESGEAQEKYQVKCSRTTRDEDVTSPPKILRH</sequence>
<keyword evidence="3" id="KW-1185">Reference proteome</keyword>
<accession>A0A392QII5</accession>
<name>A0A392QII5_9FABA</name>